<proteinExistence type="predicted"/>
<comment type="caution">
    <text evidence="2">The sequence shown here is derived from an EMBL/GenBank/DDBJ whole genome shotgun (WGS) entry which is preliminary data.</text>
</comment>
<dbReference type="RefSeq" id="WP_138001503.1">
    <property type="nucleotide sequence ID" value="NZ_QGQD01000002.1"/>
</dbReference>
<evidence type="ECO:0000313" key="2">
    <source>
        <dbReference type="EMBL" id="TLD02957.1"/>
    </source>
</evidence>
<gene>
    <name evidence="2" type="ORF">DSM106044_00114</name>
</gene>
<accession>A0A4U8QD00</accession>
<reference evidence="2 3" key="1">
    <citation type="journal article" date="2019" name="Anaerobe">
        <title>Detection of Robinsoniella peoriensis in multiple bone samples of a trauma patient.</title>
        <authorList>
            <person name="Schrottner P."/>
            <person name="Hartwich K."/>
            <person name="Bunk B."/>
            <person name="Schober I."/>
            <person name="Helbig S."/>
            <person name="Rudolph W.W."/>
            <person name="Gunzer F."/>
        </authorList>
    </citation>
    <scope>NUCLEOTIDE SEQUENCE [LARGE SCALE GENOMIC DNA]</scope>
    <source>
        <strain evidence="2 3">DSM 106044</strain>
    </source>
</reference>
<keyword evidence="1" id="KW-1133">Transmembrane helix</keyword>
<name>A0A4U8QD00_9FIRM</name>
<dbReference type="AlphaFoldDB" id="A0A4U8QD00"/>
<keyword evidence="3" id="KW-1185">Reference proteome</keyword>
<dbReference type="EMBL" id="QGQD01000002">
    <property type="protein sequence ID" value="TLD02957.1"/>
    <property type="molecule type" value="Genomic_DNA"/>
</dbReference>
<sequence length="219" mass="25976">MKINYKHILSVIAFIVIVIVIVILVILHFFTQKINYQEYETNFKRIDLILNESVHSKPKKIENDLLNKINILNVEYAEMVNIEMEAGFQKVYKNEYNTLVISKLKDDNKLYEKQILDLKTRNMNLIFDEFHNPIYVNEIGEELIEKGVQKDIIFYEGLNKNQGRLSVYFTVDEKGNVVQQGDRMNELFFKVNNDMIYVQFDFKIKNESIEDMMDSILLN</sequence>
<evidence type="ECO:0000313" key="3">
    <source>
        <dbReference type="Proteomes" id="UP000306509"/>
    </source>
</evidence>
<feature type="transmembrane region" description="Helical" evidence="1">
    <location>
        <begin position="7"/>
        <end position="30"/>
    </location>
</feature>
<keyword evidence="1" id="KW-0472">Membrane</keyword>
<evidence type="ECO:0000256" key="1">
    <source>
        <dbReference type="SAM" id="Phobius"/>
    </source>
</evidence>
<organism evidence="2 3">
    <name type="scientific">Robinsoniella peoriensis</name>
    <dbReference type="NCBI Taxonomy" id="180332"/>
    <lineage>
        <taxon>Bacteria</taxon>
        <taxon>Bacillati</taxon>
        <taxon>Bacillota</taxon>
        <taxon>Clostridia</taxon>
        <taxon>Lachnospirales</taxon>
        <taxon>Lachnospiraceae</taxon>
        <taxon>Robinsoniella</taxon>
    </lineage>
</organism>
<protein>
    <submittedName>
        <fullName evidence="2">Uncharacterized protein</fullName>
    </submittedName>
</protein>
<keyword evidence="1" id="KW-0812">Transmembrane</keyword>
<dbReference type="Proteomes" id="UP000306509">
    <property type="component" value="Unassembled WGS sequence"/>
</dbReference>